<sequence length="174" mass="20025">MFDTKYFNSLNERSSNGGLNSTISSTPDRPRFRIPSYKELTGRENEVEEDYSNDKKEDFELFWRIQSPFSQFHPAKFEVHGLWYNCAEQFFMHQKACECSASPVDNTWGIGLAKDNQLAWSRKTWRGQNFLGYTLTDVRNELMRKEGLIPVEKGGTNSDEKEGANSDEKGGENS</sequence>
<reference evidence="3 4" key="1">
    <citation type="submission" date="2022-12" db="EMBL/GenBank/DDBJ databases">
        <title>Chromosome-level genome of Tegillarca granosa.</title>
        <authorList>
            <person name="Kim J."/>
        </authorList>
    </citation>
    <scope>NUCLEOTIDE SEQUENCE [LARGE SCALE GENOMIC DNA]</scope>
    <source>
        <strain evidence="3">Teg-2019</strain>
        <tissue evidence="3">Adductor muscle</tissue>
    </source>
</reference>
<dbReference type="CDD" id="cd15457">
    <property type="entry name" value="NADAR"/>
    <property type="match status" value="1"/>
</dbReference>
<evidence type="ECO:0000256" key="1">
    <source>
        <dbReference type="SAM" id="MobiDB-lite"/>
    </source>
</evidence>
<feature type="region of interest" description="Disordered" evidence="1">
    <location>
        <begin position="148"/>
        <end position="174"/>
    </location>
</feature>
<evidence type="ECO:0000259" key="2">
    <source>
        <dbReference type="Pfam" id="PF08719"/>
    </source>
</evidence>
<keyword evidence="4" id="KW-1185">Reference proteome</keyword>
<dbReference type="InterPro" id="IPR012816">
    <property type="entry name" value="NADAR"/>
</dbReference>
<evidence type="ECO:0000313" key="3">
    <source>
        <dbReference type="EMBL" id="KAJ8305786.1"/>
    </source>
</evidence>
<dbReference type="Gene3D" id="1.10.357.40">
    <property type="entry name" value="YbiA-like"/>
    <property type="match status" value="2"/>
</dbReference>
<accession>A0ABQ9EPD9</accession>
<name>A0ABQ9EPD9_TEGGR</name>
<organism evidence="3 4">
    <name type="scientific">Tegillarca granosa</name>
    <name type="common">Malaysian cockle</name>
    <name type="synonym">Anadara granosa</name>
    <dbReference type="NCBI Taxonomy" id="220873"/>
    <lineage>
        <taxon>Eukaryota</taxon>
        <taxon>Metazoa</taxon>
        <taxon>Spiralia</taxon>
        <taxon>Lophotrochozoa</taxon>
        <taxon>Mollusca</taxon>
        <taxon>Bivalvia</taxon>
        <taxon>Autobranchia</taxon>
        <taxon>Pteriomorphia</taxon>
        <taxon>Arcoida</taxon>
        <taxon>Arcoidea</taxon>
        <taxon>Arcidae</taxon>
        <taxon>Tegillarca</taxon>
    </lineage>
</organism>
<dbReference type="InterPro" id="IPR037238">
    <property type="entry name" value="YbiA-like_sf"/>
</dbReference>
<comment type="caution">
    <text evidence="3">The sequence shown here is derived from an EMBL/GenBank/DDBJ whole genome shotgun (WGS) entry which is preliminary data.</text>
</comment>
<gene>
    <name evidence="3" type="ORF">KUTeg_016331</name>
</gene>
<proteinExistence type="predicted"/>
<dbReference type="SUPFAM" id="SSF143990">
    <property type="entry name" value="YbiA-like"/>
    <property type="match status" value="1"/>
</dbReference>
<protein>
    <recommendedName>
        <fullName evidence="2">NADAR domain-containing protein</fullName>
    </recommendedName>
</protein>
<dbReference type="Pfam" id="PF08719">
    <property type="entry name" value="NADAR"/>
    <property type="match status" value="1"/>
</dbReference>
<dbReference type="EMBL" id="JARBDR010000813">
    <property type="protein sequence ID" value="KAJ8305786.1"/>
    <property type="molecule type" value="Genomic_DNA"/>
</dbReference>
<feature type="compositionally biased region" description="Basic and acidic residues" evidence="1">
    <location>
        <begin position="158"/>
        <end position="174"/>
    </location>
</feature>
<dbReference type="Proteomes" id="UP001217089">
    <property type="component" value="Unassembled WGS sequence"/>
</dbReference>
<feature type="domain" description="NADAR" evidence="2">
    <location>
        <begin position="100"/>
        <end position="142"/>
    </location>
</feature>
<evidence type="ECO:0000313" key="4">
    <source>
        <dbReference type="Proteomes" id="UP001217089"/>
    </source>
</evidence>